<organism evidence="2 3">
    <name type="scientific">Schizophyllum amplum</name>
    <dbReference type="NCBI Taxonomy" id="97359"/>
    <lineage>
        <taxon>Eukaryota</taxon>
        <taxon>Fungi</taxon>
        <taxon>Dikarya</taxon>
        <taxon>Basidiomycota</taxon>
        <taxon>Agaricomycotina</taxon>
        <taxon>Agaricomycetes</taxon>
        <taxon>Agaricomycetidae</taxon>
        <taxon>Agaricales</taxon>
        <taxon>Schizophyllaceae</taxon>
        <taxon>Schizophyllum</taxon>
    </lineage>
</organism>
<protein>
    <submittedName>
        <fullName evidence="2">Uncharacterized protein</fullName>
    </submittedName>
</protein>
<comment type="caution">
    <text evidence="2">The sequence shown here is derived from an EMBL/GenBank/DDBJ whole genome shotgun (WGS) entry which is preliminary data.</text>
</comment>
<dbReference type="AlphaFoldDB" id="A0A550BSR7"/>
<evidence type="ECO:0000256" key="1">
    <source>
        <dbReference type="SAM" id="MobiDB-lite"/>
    </source>
</evidence>
<keyword evidence="3" id="KW-1185">Reference proteome</keyword>
<sequence length="405" mass="46096">MRNVRYNTLDIVLNGDRGTLIAPRPPGRPSPRRVPPHRAQHRRGLLRPLSPWQHRPPFRLRPSTRCHLPHLPVQAEAFPARFPSPKSMQTEVILPNIRAGIFEDVCDTLGEARRHWGARRAARSAAAHLLRCPRGGVYPICRSKRRRFRRGFQGQNRRKTRSFCQISAREFSRTSAMILWGRGGSWERGGWRAAPPRGCVRRRIVSLGAHSTLRVFVAFQVIRYRPPTPTLTDSYTHRLLHTPTPPFAGSRRPDSPIYRSKRRRFHPSFRGQKSAHFLEYSRGRFRGSARWSSGRIRRSRECMRRPRGVKRAVTDIHAMYRRPASGVCAFASAMHLLALPSSSPPLVVYVPTSSLPSSPLVLAFPVSSCVPRLVAYVASPTRISTPRHAFPPPTRGRPLHRSTRS</sequence>
<feature type="region of interest" description="Disordered" evidence="1">
    <location>
        <begin position="17"/>
        <end position="42"/>
    </location>
</feature>
<gene>
    <name evidence="2" type="ORF">BD626DRAFT_48203</name>
</gene>
<accession>A0A550BSR7</accession>
<dbReference type="EMBL" id="VDMD01000117">
    <property type="protein sequence ID" value="TRM55574.1"/>
    <property type="molecule type" value="Genomic_DNA"/>
</dbReference>
<reference evidence="2 3" key="1">
    <citation type="journal article" date="2019" name="New Phytol.">
        <title>Comparative genomics reveals unique wood-decay strategies and fruiting body development in the Schizophyllaceae.</title>
        <authorList>
            <person name="Almasi E."/>
            <person name="Sahu N."/>
            <person name="Krizsan K."/>
            <person name="Balint B."/>
            <person name="Kovacs G.M."/>
            <person name="Kiss B."/>
            <person name="Cseklye J."/>
            <person name="Drula E."/>
            <person name="Henrissat B."/>
            <person name="Nagy I."/>
            <person name="Chovatia M."/>
            <person name="Adam C."/>
            <person name="LaButti K."/>
            <person name="Lipzen A."/>
            <person name="Riley R."/>
            <person name="Grigoriev I.V."/>
            <person name="Nagy L.G."/>
        </authorList>
    </citation>
    <scope>NUCLEOTIDE SEQUENCE [LARGE SCALE GENOMIC DNA]</scope>
    <source>
        <strain evidence="2 3">NL-1724</strain>
    </source>
</reference>
<feature type="region of interest" description="Disordered" evidence="1">
    <location>
        <begin position="385"/>
        <end position="405"/>
    </location>
</feature>
<evidence type="ECO:0000313" key="3">
    <source>
        <dbReference type="Proteomes" id="UP000320762"/>
    </source>
</evidence>
<feature type="compositionally biased region" description="Basic residues" evidence="1">
    <location>
        <begin position="30"/>
        <end position="42"/>
    </location>
</feature>
<dbReference type="Proteomes" id="UP000320762">
    <property type="component" value="Unassembled WGS sequence"/>
</dbReference>
<proteinExistence type="predicted"/>
<evidence type="ECO:0000313" key="2">
    <source>
        <dbReference type="EMBL" id="TRM55574.1"/>
    </source>
</evidence>
<name>A0A550BSR7_9AGAR</name>